<accession>A0A1G8W7R2</accession>
<keyword evidence="3" id="KW-1185">Reference proteome</keyword>
<sequence length="311" mass="33429">MAIPLSADALIKALRAEGVTVVEHNGWRTHNRNHKGPWGPVNGIVIHHTVTRGTDNTVRICRDGHTNLPGPLCHGVIAKDGTVHLIGHGRANHAGSGDADVLHAVQRESYATTPPRPNQNDTDGNARFYGFECENLGDGQDPWPAAQIEAIERVAAAICRRHGWTAKSVIGHKEWTNAKIDPRGVSITTIRARIAERLKHKPSAGSGTHPQTLPVGSPVSLARLRTAAREDPSAPQSQTSYRSGVLTVEKALHAEGLLAEKWIDGSYGTKTLAAYAAWQRRLGYSGADADGIPGRKSLTALGTRHAFPVYS</sequence>
<name>A0A1G8W7R2_9ACTN</name>
<evidence type="ECO:0000313" key="2">
    <source>
        <dbReference type="EMBL" id="SDJ74332.1"/>
    </source>
</evidence>
<dbReference type="InterPro" id="IPR002502">
    <property type="entry name" value="Amidase_domain"/>
</dbReference>
<dbReference type="InterPro" id="IPR036365">
    <property type="entry name" value="PGBD-like_sf"/>
</dbReference>
<dbReference type="Pfam" id="PF01510">
    <property type="entry name" value="Amidase_2"/>
    <property type="match status" value="1"/>
</dbReference>
<protein>
    <submittedName>
        <fullName evidence="2">N-acetylmuramoyl-L-alanine amidase</fullName>
    </submittedName>
</protein>
<dbReference type="Proteomes" id="UP000199155">
    <property type="component" value="Unassembled WGS sequence"/>
</dbReference>
<dbReference type="GO" id="GO:0008745">
    <property type="term" value="F:N-acetylmuramoyl-L-alanine amidase activity"/>
    <property type="evidence" value="ECO:0007669"/>
    <property type="project" value="InterPro"/>
</dbReference>
<dbReference type="EMBL" id="FNFF01000002">
    <property type="protein sequence ID" value="SDJ74332.1"/>
    <property type="molecule type" value="Genomic_DNA"/>
</dbReference>
<evidence type="ECO:0000313" key="3">
    <source>
        <dbReference type="Proteomes" id="UP000199155"/>
    </source>
</evidence>
<dbReference type="Gene3D" id="3.40.80.10">
    <property type="entry name" value="Peptidoglycan recognition protein-like"/>
    <property type="match status" value="1"/>
</dbReference>
<dbReference type="OrthoDB" id="5178799at2"/>
<dbReference type="SMART" id="SM00644">
    <property type="entry name" value="Ami_2"/>
    <property type="match status" value="1"/>
</dbReference>
<dbReference type="Gene3D" id="1.10.101.10">
    <property type="entry name" value="PGBD-like superfamily/PGBD"/>
    <property type="match status" value="1"/>
</dbReference>
<dbReference type="InterPro" id="IPR036505">
    <property type="entry name" value="Amidase/PGRP_sf"/>
</dbReference>
<dbReference type="RefSeq" id="WP_093608064.1">
    <property type="nucleotide sequence ID" value="NZ_FNFF01000002.1"/>
</dbReference>
<proteinExistence type="predicted"/>
<evidence type="ECO:0000259" key="1">
    <source>
        <dbReference type="SMART" id="SM00644"/>
    </source>
</evidence>
<organism evidence="2 3">
    <name type="scientific">Streptomyces indicus</name>
    <dbReference type="NCBI Taxonomy" id="417292"/>
    <lineage>
        <taxon>Bacteria</taxon>
        <taxon>Bacillati</taxon>
        <taxon>Actinomycetota</taxon>
        <taxon>Actinomycetes</taxon>
        <taxon>Kitasatosporales</taxon>
        <taxon>Streptomycetaceae</taxon>
        <taxon>Streptomyces</taxon>
    </lineage>
</organism>
<dbReference type="SUPFAM" id="SSF55846">
    <property type="entry name" value="N-acetylmuramoyl-L-alanine amidase-like"/>
    <property type="match status" value="1"/>
</dbReference>
<dbReference type="CDD" id="cd06583">
    <property type="entry name" value="PGRP"/>
    <property type="match status" value="1"/>
</dbReference>
<dbReference type="InterPro" id="IPR036366">
    <property type="entry name" value="PGBDSf"/>
</dbReference>
<dbReference type="STRING" id="417292.SAMN05421806_102291"/>
<gene>
    <name evidence="2" type="ORF">SAMN05421806_102291</name>
</gene>
<dbReference type="AlphaFoldDB" id="A0A1G8W7R2"/>
<dbReference type="SUPFAM" id="SSF47090">
    <property type="entry name" value="PGBD-like"/>
    <property type="match status" value="1"/>
</dbReference>
<feature type="domain" description="N-acetylmuramoyl-L-alanine amidase" evidence="1">
    <location>
        <begin position="27"/>
        <end position="183"/>
    </location>
</feature>
<reference evidence="2 3" key="1">
    <citation type="submission" date="2016-10" db="EMBL/GenBank/DDBJ databases">
        <authorList>
            <person name="de Groot N.N."/>
        </authorList>
    </citation>
    <scope>NUCLEOTIDE SEQUENCE [LARGE SCALE GENOMIC DNA]</scope>
    <source>
        <strain evidence="2 3">CGMCC 4.5727</strain>
    </source>
</reference>
<dbReference type="GO" id="GO:0009253">
    <property type="term" value="P:peptidoglycan catabolic process"/>
    <property type="evidence" value="ECO:0007669"/>
    <property type="project" value="InterPro"/>
</dbReference>